<dbReference type="EMBL" id="JACVXA010000008">
    <property type="protein sequence ID" value="MBE3637414.1"/>
    <property type="molecule type" value="Genomic_DNA"/>
</dbReference>
<comment type="caution">
    <text evidence="1">The sequence shown here is derived from an EMBL/GenBank/DDBJ whole genome shotgun (WGS) entry which is preliminary data.</text>
</comment>
<gene>
    <name evidence="1" type="ORF">ICN82_04250</name>
</gene>
<evidence type="ECO:0000313" key="2">
    <source>
        <dbReference type="Proteomes" id="UP000609121"/>
    </source>
</evidence>
<evidence type="ECO:0008006" key="3">
    <source>
        <dbReference type="Google" id="ProtNLM"/>
    </source>
</evidence>
<accession>A0A8J6YWA7</accession>
<dbReference type="Proteomes" id="UP000609121">
    <property type="component" value="Unassembled WGS sequence"/>
</dbReference>
<dbReference type="RefSeq" id="WP_193179979.1">
    <property type="nucleotide sequence ID" value="NZ_JACVXA010000008.1"/>
</dbReference>
<proteinExistence type="predicted"/>
<organism evidence="1 2">
    <name type="scientific">Mangrovicoccus algicola</name>
    <dbReference type="NCBI Taxonomy" id="2771008"/>
    <lineage>
        <taxon>Bacteria</taxon>
        <taxon>Pseudomonadati</taxon>
        <taxon>Pseudomonadota</taxon>
        <taxon>Alphaproteobacteria</taxon>
        <taxon>Rhodobacterales</taxon>
        <taxon>Paracoccaceae</taxon>
        <taxon>Mangrovicoccus</taxon>
    </lineage>
</organism>
<dbReference type="AlphaFoldDB" id="A0A8J6YWA7"/>
<sequence>MYDMKTAFRAVETWQQVNLAYGRMILSAGEVVQKRMLQMALGTMKSEEAARMVLEKPAAFAKSFEMASRAAAGSKGTAEAMLAAIRPIEASTRANSRRLRKP</sequence>
<evidence type="ECO:0000313" key="1">
    <source>
        <dbReference type="EMBL" id="MBE3637414.1"/>
    </source>
</evidence>
<reference evidence="1" key="1">
    <citation type="submission" date="2020-09" db="EMBL/GenBank/DDBJ databases">
        <title>A novel bacterium of genus Mangrovicoccus, isolated from South China Sea.</title>
        <authorList>
            <person name="Huang H."/>
            <person name="Mo K."/>
            <person name="Hu Y."/>
        </authorList>
    </citation>
    <scope>NUCLEOTIDE SEQUENCE</scope>
    <source>
        <strain evidence="1">HB182678</strain>
    </source>
</reference>
<name>A0A8J6YWA7_9RHOB</name>
<keyword evidence="2" id="KW-1185">Reference proteome</keyword>
<protein>
    <recommendedName>
        <fullName evidence="3">Phasin domain-containing protein</fullName>
    </recommendedName>
</protein>